<keyword evidence="4" id="KW-1015">Disulfide bond</keyword>
<comment type="similarity">
    <text evidence="1 6">Belongs to the thioredoxin family.</text>
</comment>
<sequence>MVLSLNERSFKQEVLEATTPVLVNFWAPWCGICLLINPVLKGFEAEWGETVKIVGINADQTLKLASTYRIATLPTLILFDGGSIIHRIEGFQGRDDLTRELRSLLLNTQKLHSYSQLQPAINS</sequence>
<dbReference type="PROSITE" id="PS51352">
    <property type="entry name" value="THIOREDOXIN_2"/>
    <property type="match status" value="1"/>
</dbReference>
<organism evidence="8 9">
    <name type="scientific">Laspinema palackyanum D2a</name>
    <dbReference type="NCBI Taxonomy" id="2953684"/>
    <lineage>
        <taxon>Bacteria</taxon>
        <taxon>Bacillati</taxon>
        <taxon>Cyanobacteriota</taxon>
        <taxon>Cyanophyceae</taxon>
        <taxon>Oscillatoriophycideae</taxon>
        <taxon>Oscillatoriales</taxon>
        <taxon>Laspinemataceae</taxon>
        <taxon>Laspinema</taxon>
        <taxon>Laspinema palackyanum</taxon>
    </lineage>
</organism>
<gene>
    <name evidence="8" type="ORF">NG799_12950</name>
</gene>
<dbReference type="Pfam" id="PF00085">
    <property type="entry name" value="Thioredoxin"/>
    <property type="match status" value="1"/>
</dbReference>
<dbReference type="PANTHER" id="PTHR45663:SF11">
    <property type="entry name" value="GEO12009P1"/>
    <property type="match status" value="1"/>
</dbReference>
<dbReference type="PRINTS" id="PR00421">
    <property type="entry name" value="THIOREDOXIN"/>
</dbReference>
<keyword evidence="9" id="KW-1185">Reference proteome</keyword>
<dbReference type="PIRSF" id="PIRSF000077">
    <property type="entry name" value="Thioredoxin"/>
    <property type="match status" value="1"/>
</dbReference>
<comment type="caution">
    <text evidence="8">The sequence shown here is derived from an EMBL/GenBank/DDBJ whole genome shotgun (WGS) entry which is preliminary data.</text>
</comment>
<protein>
    <recommendedName>
        <fullName evidence="6">Thioredoxin</fullName>
    </recommendedName>
</protein>
<dbReference type="InterPro" id="IPR036249">
    <property type="entry name" value="Thioredoxin-like_sf"/>
</dbReference>
<dbReference type="EMBL" id="JAMXFF010000017">
    <property type="protein sequence ID" value="MCT7967244.1"/>
    <property type="molecule type" value="Genomic_DNA"/>
</dbReference>
<dbReference type="SUPFAM" id="SSF52833">
    <property type="entry name" value="Thioredoxin-like"/>
    <property type="match status" value="1"/>
</dbReference>
<evidence type="ECO:0000259" key="7">
    <source>
        <dbReference type="PROSITE" id="PS51352"/>
    </source>
</evidence>
<dbReference type="CDD" id="cd02947">
    <property type="entry name" value="TRX_family"/>
    <property type="match status" value="1"/>
</dbReference>
<reference evidence="8 9" key="1">
    <citation type="journal article" date="2022" name="Front. Microbiol.">
        <title>High genomic differentiation and limited gene flow indicate recent cryptic speciation within the genus Laspinema (cyanobacteria).</title>
        <authorList>
            <person name="Stanojkovic A."/>
            <person name="Skoupy S."/>
            <person name="Skaloud P."/>
            <person name="Dvorak P."/>
        </authorList>
    </citation>
    <scope>NUCLEOTIDE SEQUENCE [LARGE SCALE GENOMIC DNA]</scope>
    <source>
        <strain evidence="8 9">D2a</strain>
    </source>
</reference>
<evidence type="ECO:0000256" key="5">
    <source>
        <dbReference type="ARBA" id="ARBA00023284"/>
    </source>
</evidence>
<evidence type="ECO:0000256" key="2">
    <source>
        <dbReference type="ARBA" id="ARBA00022448"/>
    </source>
</evidence>
<evidence type="ECO:0000256" key="4">
    <source>
        <dbReference type="ARBA" id="ARBA00023157"/>
    </source>
</evidence>
<dbReference type="InterPro" id="IPR005746">
    <property type="entry name" value="Thioredoxin"/>
</dbReference>
<proteinExistence type="inferred from homology"/>
<dbReference type="InterPro" id="IPR013766">
    <property type="entry name" value="Thioredoxin_domain"/>
</dbReference>
<name>A0ABT2MR74_9CYAN</name>
<evidence type="ECO:0000256" key="1">
    <source>
        <dbReference type="ARBA" id="ARBA00008987"/>
    </source>
</evidence>
<dbReference type="Gene3D" id="3.40.30.10">
    <property type="entry name" value="Glutaredoxin"/>
    <property type="match status" value="1"/>
</dbReference>
<keyword evidence="3" id="KW-0249">Electron transport</keyword>
<accession>A0ABT2MR74</accession>
<evidence type="ECO:0000256" key="3">
    <source>
        <dbReference type="ARBA" id="ARBA00022982"/>
    </source>
</evidence>
<keyword evidence="5" id="KW-0676">Redox-active center</keyword>
<keyword evidence="2" id="KW-0813">Transport</keyword>
<evidence type="ECO:0000256" key="6">
    <source>
        <dbReference type="PIRNR" id="PIRNR000077"/>
    </source>
</evidence>
<dbReference type="PANTHER" id="PTHR45663">
    <property type="entry name" value="GEO12009P1"/>
    <property type="match status" value="1"/>
</dbReference>
<evidence type="ECO:0000313" key="9">
    <source>
        <dbReference type="Proteomes" id="UP001525890"/>
    </source>
</evidence>
<dbReference type="Proteomes" id="UP001525890">
    <property type="component" value="Unassembled WGS sequence"/>
</dbReference>
<feature type="domain" description="Thioredoxin" evidence="7">
    <location>
        <begin position="1"/>
        <end position="106"/>
    </location>
</feature>
<evidence type="ECO:0000313" key="8">
    <source>
        <dbReference type="EMBL" id="MCT7967244.1"/>
    </source>
</evidence>
<dbReference type="RefSeq" id="WP_368006837.1">
    <property type="nucleotide sequence ID" value="NZ_JAMXFF010000017.1"/>
</dbReference>